<evidence type="ECO:0000313" key="2">
    <source>
        <dbReference type="EMBL" id="MDH0125461.1"/>
    </source>
</evidence>
<organism evidence="2 3">
    <name type="scientific">Brucella intermedia GD04153</name>
    <dbReference type="NCBI Taxonomy" id="2975438"/>
    <lineage>
        <taxon>Bacteria</taxon>
        <taxon>Pseudomonadati</taxon>
        <taxon>Pseudomonadota</taxon>
        <taxon>Alphaproteobacteria</taxon>
        <taxon>Hyphomicrobiales</taxon>
        <taxon>Brucellaceae</taxon>
        <taxon>Brucella/Ochrobactrum group</taxon>
        <taxon>Brucella</taxon>
    </lineage>
</organism>
<dbReference type="Proteomes" id="UP001158087">
    <property type="component" value="Unassembled WGS sequence"/>
</dbReference>
<name>A0AA42GYQ8_9HYPH</name>
<accession>A0AA42GYQ8</accession>
<sequence>MTNPMISAVLDALKNNPAEWHFTEYRATNRNRGIDIWIGNGLYGLDVNGYGSVTVLSCFFGWLIPWRLRVWRAVWRAKAAQIRGAA</sequence>
<feature type="transmembrane region" description="Helical" evidence="1">
    <location>
        <begin position="49"/>
        <end position="68"/>
    </location>
</feature>
<gene>
    <name evidence="2" type="ORF">N7376_15745</name>
</gene>
<comment type="caution">
    <text evidence="2">The sequence shown here is derived from an EMBL/GenBank/DDBJ whole genome shotgun (WGS) entry which is preliminary data.</text>
</comment>
<reference evidence="2" key="1">
    <citation type="submission" date="2022-09" db="EMBL/GenBank/DDBJ databases">
        <title>Intensive care unit water sources are persistently colonized with multi-drug resistant bacteria and are the site of extensive horizontal gene transfer of antibiotic resistance genes.</title>
        <authorList>
            <person name="Diorio-Toth L."/>
        </authorList>
    </citation>
    <scope>NUCLEOTIDE SEQUENCE</scope>
    <source>
        <strain evidence="2">GD04153</strain>
    </source>
</reference>
<evidence type="ECO:0000313" key="3">
    <source>
        <dbReference type="Proteomes" id="UP001158087"/>
    </source>
</evidence>
<dbReference type="EMBL" id="JAODYY010000007">
    <property type="protein sequence ID" value="MDH0125461.1"/>
    <property type="molecule type" value="Genomic_DNA"/>
</dbReference>
<protein>
    <submittedName>
        <fullName evidence="2">Uncharacterized protein</fullName>
    </submittedName>
</protein>
<proteinExistence type="predicted"/>
<evidence type="ECO:0000256" key="1">
    <source>
        <dbReference type="SAM" id="Phobius"/>
    </source>
</evidence>
<keyword evidence="1" id="KW-1133">Transmembrane helix</keyword>
<keyword evidence="1" id="KW-0472">Membrane</keyword>
<dbReference type="AlphaFoldDB" id="A0AA42GYQ8"/>
<keyword evidence="1" id="KW-0812">Transmembrane</keyword>